<organism evidence="2 3">
    <name type="scientific">Azoarcus indigens</name>
    <dbReference type="NCBI Taxonomy" id="29545"/>
    <lineage>
        <taxon>Bacteria</taxon>
        <taxon>Pseudomonadati</taxon>
        <taxon>Pseudomonadota</taxon>
        <taxon>Betaproteobacteria</taxon>
        <taxon>Rhodocyclales</taxon>
        <taxon>Zoogloeaceae</taxon>
        <taxon>Azoarcus</taxon>
    </lineage>
</organism>
<dbReference type="PANTHER" id="PTHR46928">
    <property type="entry name" value="MESENCHYME-SPECIFIC CELL SURFACE GLYCOPROTEIN"/>
    <property type="match status" value="1"/>
</dbReference>
<comment type="caution">
    <text evidence="2">The sequence shown here is derived from an EMBL/GenBank/DDBJ whole genome shotgun (WGS) entry which is preliminary data.</text>
</comment>
<dbReference type="InterPro" id="IPR011048">
    <property type="entry name" value="Haem_d1_sf"/>
</dbReference>
<dbReference type="NCBIfam" id="NF038117">
    <property type="entry name" value="choice_anch_I"/>
    <property type="match status" value="1"/>
</dbReference>
<name>A0A4R6EDK6_9RHOO</name>
<keyword evidence="3" id="KW-1185">Reference proteome</keyword>
<dbReference type="Pfam" id="PF22494">
    <property type="entry name" value="choice_anch_I"/>
    <property type="match status" value="2"/>
</dbReference>
<dbReference type="InterPro" id="IPR052956">
    <property type="entry name" value="Mesenchyme-surface_protein"/>
</dbReference>
<reference evidence="2 3" key="1">
    <citation type="submission" date="2019-03" db="EMBL/GenBank/DDBJ databases">
        <title>Genomic Encyclopedia of Type Strains, Phase IV (KMG-IV): sequencing the most valuable type-strain genomes for metagenomic binning, comparative biology and taxonomic classification.</title>
        <authorList>
            <person name="Goeker M."/>
        </authorList>
    </citation>
    <scope>NUCLEOTIDE SEQUENCE [LARGE SCALE GENOMIC DNA]</scope>
    <source>
        <strain evidence="2 3">DSM 12121</strain>
    </source>
</reference>
<dbReference type="InterPro" id="IPR015943">
    <property type="entry name" value="WD40/YVTN_repeat-like_dom_sf"/>
</dbReference>
<feature type="domain" description="Choice-of-anchor I" evidence="1">
    <location>
        <begin position="81"/>
        <end position="356"/>
    </location>
</feature>
<sequence>MGYTSFPPLEKPPATMICPRQKAAFPRLRRLAVLALALPLLACTGDSDDDDEAAAPAPAPVLSSIKLSLLGRYATGEFGVSAAEIPAYDPATRRAFVVNAQKGMVDVLDLSNPAAPTLVGTLDASAIAAGAEVNSVALHDGIVALAIQAAVKTDPGFVGLYRADTLALIGQVGVGALPDMLTFTPDGKTLLVANEGEPSDDYQTDPEGSISVIDVSNPAAPVARIADFAAWNGREAELRANGVRIYGPNASAAQDLEPEYIAISADGSTAWATLQENNALARIDIASATVTAILPLGYKDHGLAANAIDVSDTPPAIDIAPRPGVLGMYMPDAIAAYSAGGQTYLVMANEGDARAWGEDDPAYWAGDASRGFVEEFRVKHLSRTNGFAGRRGDDLPPQLDALAAGALLNPVTFAWCGATAGNPGACRDDAQLGRLNVTWTMGYRTDSSGNPVMFDTSGAENPAGNRLMYDQLYAFGGRSFSIRDASGNLVWDSGGEFETYLASDACRVGPARDIPCKTWFNSGHDEGDAFDSRSDAKGPEPEGIEIGTLGGKTFAFIGLERMGGVMVYDITTPTAPTFVDYFNTRADWSTADPSTVLSTVGDLGPEGLKFVAADKSPNGKPLLIVGNEVSGTTAIFEIEQIFQ</sequence>
<dbReference type="PANTHER" id="PTHR46928:SF1">
    <property type="entry name" value="MESENCHYME-SPECIFIC CELL SURFACE GLYCOPROTEIN"/>
    <property type="match status" value="1"/>
</dbReference>
<evidence type="ECO:0000313" key="2">
    <source>
        <dbReference type="EMBL" id="TDN56283.1"/>
    </source>
</evidence>
<evidence type="ECO:0000259" key="1">
    <source>
        <dbReference type="Pfam" id="PF22494"/>
    </source>
</evidence>
<accession>A0A4R6EDK6</accession>
<evidence type="ECO:0000313" key="3">
    <source>
        <dbReference type="Proteomes" id="UP000295129"/>
    </source>
</evidence>
<proteinExistence type="predicted"/>
<dbReference type="InterPro" id="IPR055188">
    <property type="entry name" value="Choice_anch_I"/>
</dbReference>
<protein>
    <submittedName>
        <fullName evidence="2">LVIVD repeat-containing protein</fullName>
    </submittedName>
</protein>
<dbReference type="SUPFAM" id="SSF51004">
    <property type="entry name" value="C-terminal (heme d1) domain of cytochrome cd1-nitrite reductase"/>
    <property type="match status" value="1"/>
</dbReference>
<dbReference type="Gene3D" id="2.130.10.10">
    <property type="entry name" value="YVTN repeat-like/Quinoprotein amine dehydrogenase"/>
    <property type="match status" value="1"/>
</dbReference>
<dbReference type="EMBL" id="SNVV01000002">
    <property type="protein sequence ID" value="TDN56283.1"/>
    <property type="molecule type" value="Genomic_DNA"/>
</dbReference>
<dbReference type="Proteomes" id="UP000295129">
    <property type="component" value="Unassembled WGS sequence"/>
</dbReference>
<feature type="domain" description="Choice-of-anchor I" evidence="1">
    <location>
        <begin position="464"/>
        <end position="638"/>
    </location>
</feature>
<gene>
    <name evidence="2" type="ORF">C7389_102219</name>
</gene>
<dbReference type="AlphaFoldDB" id="A0A4R6EDK6"/>